<dbReference type="SUPFAM" id="SSF55455">
    <property type="entry name" value="SRF-like"/>
    <property type="match status" value="1"/>
</dbReference>
<organism evidence="8 9">
    <name type="scientific">Crotalaria pallida</name>
    <name type="common">Smooth rattlebox</name>
    <name type="synonym">Crotalaria striata</name>
    <dbReference type="NCBI Taxonomy" id="3830"/>
    <lineage>
        <taxon>Eukaryota</taxon>
        <taxon>Viridiplantae</taxon>
        <taxon>Streptophyta</taxon>
        <taxon>Embryophyta</taxon>
        <taxon>Tracheophyta</taxon>
        <taxon>Spermatophyta</taxon>
        <taxon>Magnoliopsida</taxon>
        <taxon>eudicotyledons</taxon>
        <taxon>Gunneridae</taxon>
        <taxon>Pentapetalae</taxon>
        <taxon>rosids</taxon>
        <taxon>fabids</taxon>
        <taxon>Fabales</taxon>
        <taxon>Fabaceae</taxon>
        <taxon>Papilionoideae</taxon>
        <taxon>50 kb inversion clade</taxon>
        <taxon>genistoids sensu lato</taxon>
        <taxon>core genistoids</taxon>
        <taxon>Crotalarieae</taxon>
        <taxon>Crotalaria</taxon>
    </lineage>
</organism>
<dbReference type="GO" id="GO:0046983">
    <property type="term" value="F:protein dimerization activity"/>
    <property type="evidence" value="ECO:0007669"/>
    <property type="project" value="InterPro"/>
</dbReference>
<accession>A0AAN9P1W1</accession>
<dbReference type="PRINTS" id="PR00404">
    <property type="entry name" value="MADSDOMAIN"/>
</dbReference>
<evidence type="ECO:0000259" key="7">
    <source>
        <dbReference type="PROSITE" id="PS51297"/>
    </source>
</evidence>
<evidence type="ECO:0000259" key="6">
    <source>
        <dbReference type="PROSITE" id="PS50066"/>
    </source>
</evidence>
<feature type="domain" description="MADS-box" evidence="6">
    <location>
        <begin position="1"/>
        <end position="61"/>
    </location>
</feature>
<dbReference type="CDD" id="cd00265">
    <property type="entry name" value="MADS_MEF2_like"/>
    <property type="match status" value="1"/>
</dbReference>
<dbReference type="GO" id="GO:0045944">
    <property type="term" value="P:positive regulation of transcription by RNA polymerase II"/>
    <property type="evidence" value="ECO:0007669"/>
    <property type="project" value="InterPro"/>
</dbReference>
<sequence length="187" mass="21832">MGRGKVVMERIENKISRQVTFSKRKSGLLKKAFELSVLCDAEVALIIFSGRGKLYQYSSTDTNKIIEKYRQCCYNKLRSGADLLEHQPQSQYQEFLRLKAAYESLERTQRHCEGEELDSLSFEELLRLEKQLDRTTTLARQQHMKKLIARTSELREKGRDELSNLISNCSNHIRLRDSQINQYLGQP</sequence>
<reference evidence="8 9" key="1">
    <citation type="submission" date="2024-01" db="EMBL/GenBank/DDBJ databases">
        <title>The genomes of 5 underutilized Papilionoideae crops provide insights into root nodulation and disease resistanc.</title>
        <authorList>
            <person name="Yuan L."/>
        </authorList>
    </citation>
    <scope>NUCLEOTIDE SEQUENCE [LARGE SCALE GENOMIC DNA]</scope>
    <source>
        <strain evidence="8">ZHUSHIDOU_FW_LH</strain>
        <tissue evidence="8">Leaf</tissue>
    </source>
</reference>
<feature type="domain" description="K-box" evidence="7">
    <location>
        <begin position="88"/>
        <end position="186"/>
    </location>
</feature>
<dbReference type="PROSITE" id="PS50066">
    <property type="entry name" value="MADS_BOX_2"/>
    <property type="match status" value="1"/>
</dbReference>
<dbReference type="AlphaFoldDB" id="A0AAN9P1W1"/>
<keyword evidence="9" id="KW-1185">Reference proteome</keyword>
<evidence type="ECO:0000256" key="4">
    <source>
        <dbReference type="ARBA" id="ARBA00023163"/>
    </source>
</evidence>
<evidence type="ECO:0000313" key="8">
    <source>
        <dbReference type="EMBL" id="KAK7283683.1"/>
    </source>
</evidence>
<dbReference type="Proteomes" id="UP001372338">
    <property type="component" value="Unassembled WGS sequence"/>
</dbReference>
<evidence type="ECO:0000313" key="9">
    <source>
        <dbReference type="Proteomes" id="UP001372338"/>
    </source>
</evidence>
<dbReference type="GO" id="GO:0003700">
    <property type="term" value="F:DNA-binding transcription factor activity"/>
    <property type="evidence" value="ECO:0007669"/>
    <property type="project" value="InterPro"/>
</dbReference>
<evidence type="ECO:0000256" key="5">
    <source>
        <dbReference type="ARBA" id="ARBA00023242"/>
    </source>
</evidence>
<dbReference type="InterPro" id="IPR033896">
    <property type="entry name" value="MEF2-like_N"/>
</dbReference>
<gene>
    <name evidence="8" type="ORF">RIF29_13382</name>
</gene>
<dbReference type="PROSITE" id="PS00350">
    <property type="entry name" value="MADS_BOX_1"/>
    <property type="match status" value="1"/>
</dbReference>
<dbReference type="InterPro" id="IPR050142">
    <property type="entry name" value="MADS-box/MEF2_TF"/>
</dbReference>
<comment type="caution">
    <text evidence="8">The sequence shown here is derived from an EMBL/GenBank/DDBJ whole genome shotgun (WGS) entry which is preliminary data.</text>
</comment>
<evidence type="ECO:0000256" key="3">
    <source>
        <dbReference type="ARBA" id="ARBA00023125"/>
    </source>
</evidence>
<evidence type="ECO:0000256" key="1">
    <source>
        <dbReference type="ARBA" id="ARBA00004123"/>
    </source>
</evidence>
<dbReference type="Gene3D" id="3.40.1810.10">
    <property type="entry name" value="Transcription factor, MADS-box"/>
    <property type="match status" value="1"/>
</dbReference>
<keyword evidence="4" id="KW-0804">Transcription</keyword>
<dbReference type="Pfam" id="PF01486">
    <property type="entry name" value="K-box"/>
    <property type="match status" value="1"/>
</dbReference>
<dbReference type="InterPro" id="IPR036879">
    <property type="entry name" value="TF_MADSbox_sf"/>
</dbReference>
<keyword evidence="3" id="KW-0238">DNA-binding</keyword>
<proteinExistence type="predicted"/>
<dbReference type="PANTHER" id="PTHR48019">
    <property type="entry name" value="SERUM RESPONSE FACTOR HOMOLOG"/>
    <property type="match status" value="1"/>
</dbReference>
<dbReference type="PROSITE" id="PS51297">
    <property type="entry name" value="K_BOX"/>
    <property type="match status" value="1"/>
</dbReference>
<name>A0AAN9P1W1_CROPI</name>
<protein>
    <submittedName>
        <fullName evidence="8">Uncharacterized protein</fullName>
    </submittedName>
</protein>
<dbReference type="EMBL" id="JAYWIO010000002">
    <property type="protein sequence ID" value="KAK7283683.1"/>
    <property type="molecule type" value="Genomic_DNA"/>
</dbReference>
<dbReference type="FunFam" id="3.40.1810.10:FF:000003">
    <property type="entry name" value="MADS-box transcription factor MADS-MC"/>
    <property type="match status" value="1"/>
</dbReference>
<evidence type="ECO:0000256" key="2">
    <source>
        <dbReference type="ARBA" id="ARBA00023015"/>
    </source>
</evidence>
<dbReference type="SMART" id="SM00432">
    <property type="entry name" value="MADS"/>
    <property type="match status" value="1"/>
</dbReference>
<dbReference type="Pfam" id="PF00319">
    <property type="entry name" value="SRF-TF"/>
    <property type="match status" value="1"/>
</dbReference>
<dbReference type="InterPro" id="IPR002487">
    <property type="entry name" value="TF_Kbox"/>
</dbReference>
<dbReference type="GO" id="GO:0000977">
    <property type="term" value="F:RNA polymerase II transcription regulatory region sequence-specific DNA binding"/>
    <property type="evidence" value="ECO:0007669"/>
    <property type="project" value="InterPro"/>
</dbReference>
<comment type="subcellular location">
    <subcellularLocation>
        <location evidence="1">Nucleus</location>
    </subcellularLocation>
</comment>
<keyword evidence="5" id="KW-0539">Nucleus</keyword>
<keyword evidence="2" id="KW-0805">Transcription regulation</keyword>
<dbReference type="InterPro" id="IPR002100">
    <property type="entry name" value="TF_MADSbox"/>
</dbReference>
<dbReference type="GO" id="GO:0005634">
    <property type="term" value="C:nucleus"/>
    <property type="evidence" value="ECO:0007669"/>
    <property type="project" value="UniProtKB-SubCell"/>
</dbReference>